<reference evidence="8 9" key="1">
    <citation type="submission" date="2021-01" db="EMBL/GenBank/DDBJ databases">
        <title>Whole genome shotgun sequence of Planobispora longispora NBRC 13918.</title>
        <authorList>
            <person name="Komaki H."/>
            <person name="Tamura T."/>
        </authorList>
    </citation>
    <scope>NUCLEOTIDE SEQUENCE [LARGE SCALE GENOMIC DNA]</scope>
    <source>
        <strain evidence="8 9">NBRC 13918</strain>
    </source>
</reference>
<accession>A0A8J3RFT7</accession>
<dbReference type="InterPro" id="IPR032808">
    <property type="entry name" value="DoxX"/>
</dbReference>
<dbReference type="EMBL" id="BOOH01000003">
    <property type="protein sequence ID" value="GIH73930.1"/>
    <property type="molecule type" value="Genomic_DNA"/>
</dbReference>
<gene>
    <name evidence="8" type="ORF">Plo01_03590</name>
</gene>
<dbReference type="InterPro" id="IPR051907">
    <property type="entry name" value="DoxX-like_oxidoreductase"/>
</dbReference>
<dbReference type="Proteomes" id="UP000616724">
    <property type="component" value="Unassembled WGS sequence"/>
</dbReference>
<evidence type="ECO:0000256" key="6">
    <source>
        <dbReference type="ARBA" id="ARBA00023136"/>
    </source>
</evidence>
<organism evidence="8 9">
    <name type="scientific">Planobispora longispora</name>
    <dbReference type="NCBI Taxonomy" id="28887"/>
    <lineage>
        <taxon>Bacteria</taxon>
        <taxon>Bacillati</taxon>
        <taxon>Actinomycetota</taxon>
        <taxon>Actinomycetes</taxon>
        <taxon>Streptosporangiales</taxon>
        <taxon>Streptosporangiaceae</taxon>
        <taxon>Planobispora</taxon>
    </lineage>
</organism>
<comment type="caution">
    <text evidence="8">The sequence shown here is derived from an EMBL/GenBank/DDBJ whole genome shotgun (WGS) entry which is preliminary data.</text>
</comment>
<evidence type="ECO:0008006" key="10">
    <source>
        <dbReference type="Google" id="ProtNLM"/>
    </source>
</evidence>
<keyword evidence="5 7" id="KW-1133">Transmembrane helix</keyword>
<keyword evidence="9" id="KW-1185">Reference proteome</keyword>
<dbReference type="RefSeq" id="WP_203888683.1">
    <property type="nucleotide sequence ID" value="NZ_BOOH01000003.1"/>
</dbReference>
<dbReference type="PANTHER" id="PTHR33452">
    <property type="entry name" value="OXIDOREDUCTASE CATD-RELATED"/>
    <property type="match status" value="1"/>
</dbReference>
<evidence type="ECO:0000256" key="4">
    <source>
        <dbReference type="ARBA" id="ARBA00022692"/>
    </source>
</evidence>
<evidence type="ECO:0000256" key="1">
    <source>
        <dbReference type="ARBA" id="ARBA00004651"/>
    </source>
</evidence>
<keyword evidence="4 7" id="KW-0812">Transmembrane</keyword>
<dbReference type="AlphaFoldDB" id="A0A8J3RFT7"/>
<proteinExistence type="inferred from homology"/>
<keyword evidence="3" id="KW-1003">Cell membrane</keyword>
<name>A0A8J3RFT7_9ACTN</name>
<comment type="similarity">
    <text evidence="2">Belongs to the DoxX family.</text>
</comment>
<feature type="transmembrane region" description="Helical" evidence="7">
    <location>
        <begin position="141"/>
        <end position="159"/>
    </location>
</feature>
<protein>
    <recommendedName>
        <fullName evidence="10">DoxX family protein</fullName>
    </recommendedName>
</protein>
<evidence type="ECO:0000256" key="7">
    <source>
        <dbReference type="SAM" id="Phobius"/>
    </source>
</evidence>
<dbReference type="Pfam" id="PF07681">
    <property type="entry name" value="DoxX"/>
    <property type="match status" value="1"/>
</dbReference>
<feature type="transmembrane region" description="Helical" evidence="7">
    <location>
        <begin position="103"/>
        <end position="121"/>
    </location>
</feature>
<keyword evidence="6 7" id="KW-0472">Membrane</keyword>
<evidence type="ECO:0000313" key="9">
    <source>
        <dbReference type="Proteomes" id="UP000616724"/>
    </source>
</evidence>
<comment type="subcellular location">
    <subcellularLocation>
        <location evidence="1">Cell membrane</location>
        <topology evidence="1">Multi-pass membrane protein</topology>
    </subcellularLocation>
</comment>
<dbReference type="PANTHER" id="PTHR33452:SF1">
    <property type="entry name" value="INNER MEMBRANE PROTEIN YPHA-RELATED"/>
    <property type="match status" value="1"/>
</dbReference>
<evidence type="ECO:0000313" key="8">
    <source>
        <dbReference type="EMBL" id="GIH73930.1"/>
    </source>
</evidence>
<evidence type="ECO:0000256" key="5">
    <source>
        <dbReference type="ARBA" id="ARBA00022989"/>
    </source>
</evidence>
<sequence length="182" mass="18853">MTIDLGLLILRLVTGLLLAGHGVQKVSFRLGGAGLAGGAQEFRRDGFRGGAATALAAGATQIGTGLLLACGALTPLAVAGAIGVMTVAFTVKWRHGLWVQKDGYEYPLVLIAVFTALTLTGPGRWSADHALRLLPWPAWQAALAVAGGAGCGLAVRLLLHRPSTTSADRPGTSRPFHDRSPR</sequence>
<feature type="transmembrane region" description="Helical" evidence="7">
    <location>
        <begin position="66"/>
        <end position="91"/>
    </location>
</feature>
<evidence type="ECO:0000256" key="2">
    <source>
        <dbReference type="ARBA" id="ARBA00006679"/>
    </source>
</evidence>
<dbReference type="GO" id="GO:0005886">
    <property type="term" value="C:plasma membrane"/>
    <property type="evidence" value="ECO:0007669"/>
    <property type="project" value="UniProtKB-SubCell"/>
</dbReference>
<evidence type="ECO:0000256" key="3">
    <source>
        <dbReference type="ARBA" id="ARBA00022475"/>
    </source>
</evidence>